<evidence type="ECO:0000259" key="5">
    <source>
        <dbReference type="PROSITE" id="PS50893"/>
    </source>
</evidence>
<keyword evidence="7" id="KW-1185">Reference proteome</keyword>
<dbReference type="PANTHER" id="PTHR42794">
    <property type="entry name" value="HEMIN IMPORT ATP-BINDING PROTEIN HMUV"/>
    <property type="match status" value="1"/>
</dbReference>
<dbReference type="CDD" id="cd03214">
    <property type="entry name" value="ABC_Iron-Siderophores_B12_Hemin"/>
    <property type="match status" value="1"/>
</dbReference>
<dbReference type="InterPro" id="IPR027417">
    <property type="entry name" value="P-loop_NTPase"/>
</dbReference>
<evidence type="ECO:0000256" key="2">
    <source>
        <dbReference type="ARBA" id="ARBA00022741"/>
    </source>
</evidence>
<dbReference type="InterPro" id="IPR017871">
    <property type="entry name" value="ABC_transporter-like_CS"/>
</dbReference>
<dbReference type="Proteomes" id="UP000184442">
    <property type="component" value="Unassembled WGS sequence"/>
</dbReference>
<evidence type="ECO:0000313" key="6">
    <source>
        <dbReference type="EMBL" id="SHJ01280.1"/>
    </source>
</evidence>
<dbReference type="PANTHER" id="PTHR42794:SF1">
    <property type="entry name" value="HEMIN IMPORT ATP-BINDING PROTEIN HMUV"/>
    <property type="match status" value="1"/>
</dbReference>
<dbReference type="SMART" id="SM00382">
    <property type="entry name" value="AAA"/>
    <property type="match status" value="1"/>
</dbReference>
<keyword evidence="3 6" id="KW-0067">ATP-binding</keyword>
<dbReference type="GO" id="GO:0016887">
    <property type="term" value="F:ATP hydrolysis activity"/>
    <property type="evidence" value="ECO:0007669"/>
    <property type="project" value="InterPro"/>
</dbReference>
<evidence type="ECO:0000313" key="7">
    <source>
        <dbReference type="Proteomes" id="UP000184442"/>
    </source>
</evidence>
<dbReference type="Gene3D" id="3.40.50.300">
    <property type="entry name" value="P-loop containing nucleotide triphosphate hydrolases"/>
    <property type="match status" value="1"/>
</dbReference>
<gene>
    <name evidence="6" type="ORF">SAMN02745176_02100</name>
</gene>
<evidence type="ECO:0000256" key="1">
    <source>
        <dbReference type="ARBA" id="ARBA00022448"/>
    </source>
</evidence>
<dbReference type="SUPFAM" id="SSF52540">
    <property type="entry name" value="P-loop containing nucleoside triphosphate hydrolases"/>
    <property type="match status" value="1"/>
</dbReference>
<evidence type="ECO:0000256" key="3">
    <source>
        <dbReference type="ARBA" id="ARBA00022840"/>
    </source>
</evidence>
<accession>A0A1M6FUE7</accession>
<dbReference type="InterPro" id="IPR003593">
    <property type="entry name" value="AAA+_ATPase"/>
</dbReference>
<feature type="domain" description="ABC transporter" evidence="5">
    <location>
        <begin position="5"/>
        <end position="241"/>
    </location>
</feature>
<sequence>MEYEVRVEGLDFSYENNYILKNINLSIKEGSFVSIVGPNGSGKSTFLKNLSRYLKPQKGIVMLGNDDITKLSQKEISKRLSVVPQNILVEFDYKVKDIVLMGRHPYVKRLKGETPEDIKIAERAMKYTNIMEFSNRNFNELSGGEKQRVILAQALAQQPKVLLMDEPISHLDLQYQVEILDLVKKMTLEEGLTSIAVLHDLNMASAYSDYIVMLKGGEVFFKGEPAEVLTIENIARVFNTNVSISINPATGKTYIYPISTIPKKKRDFAVHIICGGGTGVKLIQELAAAGFTISTGVLNIGDSDWTISKEYELDVAEETPFMAISQEAYDKNLELALSANVLVLLPVYFSKANIRNLKMLIEDRLKDKTIYIVENGSFEQRDYTNGEALSIYNKLIDRPNVIQIKEEQLKEILIKADENHDK</sequence>
<keyword evidence="2" id="KW-0547">Nucleotide-binding</keyword>
<dbReference type="InterPro" id="IPR003439">
    <property type="entry name" value="ABC_transporter-like_ATP-bd"/>
</dbReference>
<keyword evidence="4" id="KW-1278">Translocase</keyword>
<organism evidence="6 7">
    <name type="scientific">Lutispora thermophila DSM 19022</name>
    <dbReference type="NCBI Taxonomy" id="1122184"/>
    <lineage>
        <taxon>Bacteria</taxon>
        <taxon>Bacillati</taxon>
        <taxon>Bacillota</taxon>
        <taxon>Clostridia</taxon>
        <taxon>Lutisporales</taxon>
        <taxon>Lutisporaceae</taxon>
        <taxon>Lutispora</taxon>
    </lineage>
</organism>
<evidence type="ECO:0000256" key="4">
    <source>
        <dbReference type="ARBA" id="ARBA00022967"/>
    </source>
</evidence>
<keyword evidence="1" id="KW-0813">Transport</keyword>
<dbReference type="RefSeq" id="WP_073026155.1">
    <property type="nucleotide sequence ID" value="NZ_FQZS01000013.1"/>
</dbReference>
<dbReference type="Pfam" id="PF00005">
    <property type="entry name" value="ABC_tran"/>
    <property type="match status" value="1"/>
</dbReference>
<dbReference type="STRING" id="1122184.SAMN02745176_02100"/>
<dbReference type="PROSITE" id="PS00211">
    <property type="entry name" value="ABC_TRANSPORTER_1"/>
    <property type="match status" value="1"/>
</dbReference>
<dbReference type="PROSITE" id="PS50893">
    <property type="entry name" value="ABC_TRANSPORTER_2"/>
    <property type="match status" value="1"/>
</dbReference>
<dbReference type="GO" id="GO:0005524">
    <property type="term" value="F:ATP binding"/>
    <property type="evidence" value="ECO:0007669"/>
    <property type="project" value="UniProtKB-KW"/>
</dbReference>
<dbReference type="AlphaFoldDB" id="A0A1M6FUE7"/>
<dbReference type="EMBL" id="FQZS01000013">
    <property type="protein sequence ID" value="SHJ01280.1"/>
    <property type="molecule type" value="Genomic_DNA"/>
</dbReference>
<reference evidence="6 7" key="1">
    <citation type="submission" date="2016-11" db="EMBL/GenBank/DDBJ databases">
        <authorList>
            <person name="Jaros S."/>
            <person name="Januszkiewicz K."/>
            <person name="Wedrychowicz H."/>
        </authorList>
    </citation>
    <scope>NUCLEOTIDE SEQUENCE [LARGE SCALE GENOMIC DNA]</scope>
    <source>
        <strain evidence="6 7">DSM 19022</strain>
    </source>
</reference>
<protein>
    <submittedName>
        <fullName evidence="6">Iron complex transport system ATP-binding protein</fullName>
    </submittedName>
</protein>
<name>A0A1M6FUE7_9FIRM</name>
<dbReference type="FunFam" id="3.40.50.300:FF:000134">
    <property type="entry name" value="Iron-enterobactin ABC transporter ATP-binding protein"/>
    <property type="match status" value="1"/>
</dbReference>
<proteinExistence type="predicted"/>